<dbReference type="PANTHER" id="PTHR33112:SF1">
    <property type="entry name" value="HETEROKARYON INCOMPATIBILITY DOMAIN-CONTAINING PROTEIN"/>
    <property type="match status" value="1"/>
</dbReference>
<dbReference type="EMBL" id="JAAABM010000015">
    <property type="protein sequence ID" value="KAF7672777.1"/>
    <property type="molecule type" value="Genomic_DNA"/>
</dbReference>
<comment type="caution">
    <text evidence="2">The sequence shown here is derived from an EMBL/GenBank/DDBJ whole genome shotgun (WGS) entry which is preliminary data.</text>
</comment>
<gene>
    <name evidence="2" type="ORF">GT037_009278</name>
</gene>
<dbReference type="InterPro" id="IPR010730">
    <property type="entry name" value="HET"/>
</dbReference>
<evidence type="ECO:0000313" key="2">
    <source>
        <dbReference type="EMBL" id="KAF7672777.1"/>
    </source>
</evidence>
<evidence type="ECO:0000313" key="3">
    <source>
        <dbReference type="Proteomes" id="UP000596902"/>
    </source>
</evidence>
<organism evidence="2 3">
    <name type="scientific">Alternaria burnsii</name>
    <dbReference type="NCBI Taxonomy" id="1187904"/>
    <lineage>
        <taxon>Eukaryota</taxon>
        <taxon>Fungi</taxon>
        <taxon>Dikarya</taxon>
        <taxon>Ascomycota</taxon>
        <taxon>Pezizomycotina</taxon>
        <taxon>Dothideomycetes</taxon>
        <taxon>Pleosporomycetidae</taxon>
        <taxon>Pleosporales</taxon>
        <taxon>Pleosporineae</taxon>
        <taxon>Pleosporaceae</taxon>
        <taxon>Alternaria</taxon>
        <taxon>Alternaria sect. Alternaria</taxon>
    </lineage>
</organism>
<dbReference type="Proteomes" id="UP000596902">
    <property type="component" value="Unassembled WGS sequence"/>
</dbReference>
<dbReference type="GeneID" id="62207503"/>
<name>A0A8H7B0Q5_9PLEO</name>
<dbReference type="Pfam" id="PF06985">
    <property type="entry name" value="HET"/>
    <property type="match status" value="1"/>
</dbReference>
<dbReference type="PANTHER" id="PTHR33112">
    <property type="entry name" value="DOMAIN PROTEIN, PUTATIVE-RELATED"/>
    <property type="match status" value="1"/>
</dbReference>
<dbReference type="AlphaFoldDB" id="A0A8H7B0Q5"/>
<protein>
    <recommendedName>
        <fullName evidence="1">Heterokaryon incompatibility domain-containing protein</fullName>
    </recommendedName>
</protein>
<evidence type="ECO:0000259" key="1">
    <source>
        <dbReference type="Pfam" id="PF06985"/>
    </source>
</evidence>
<reference evidence="2" key="1">
    <citation type="submission" date="2020-01" db="EMBL/GenBank/DDBJ databases">
        <authorList>
            <person name="Feng Z.H.Z."/>
        </authorList>
    </citation>
    <scope>NUCLEOTIDE SEQUENCE</scope>
    <source>
        <strain evidence="2">CBS107.38</strain>
    </source>
</reference>
<proteinExistence type="predicted"/>
<feature type="domain" description="Heterokaryon incompatibility" evidence="1">
    <location>
        <begin position="145"/>
        <end position="240"/>
    </location>
</feature>
<dbReference type="RefSeq" id="XP_038783127.1">
    <property type="nucleotide sequence ID" value="XM_038934325.1"/>
</dbReference>
<sequence length="583" mass="66359">MNDIIKAIHLMGQKSKNVKLRKSSTCDRCLSTWPKVPFDEVSVDIFRIEERAEELLLSTSGSLEVHETLEGSHVDFDTIKIWLEECDSHIRCTSGVRQKPQNLKVIDCMERAVISAPMNCQYVALSYVWGGLVFKTDSTSGLLPRYRYLWVDAFCINQDDAEDKHHQIQQMDLIYTSAMLTLIAAAGNDPSYGLPGISNARKLRYLETAIGNVSISFTPKAVYDAVADSPWFTRGWTFQEGYLSRKRLYFTESGVLYICRKSYEHERFCRGLAGSGVSMLRGSVDSRAFEIEDDGHRVLHEVMRLLEQYMTRQLSYETDVLNAILGVLNYHHTRNLSIGTICGLPYQTSIAGPGIICLNWRHDRPATRRLGYPSWSPFGWVGPVRFSHIDYQFHPSEKDDATFSYHIRDGSANWNHLDTLQYLQITVSVHDLPIVNLVRSDSEDLNGMLSERLRTMLVVPAGGTKVNHGKLNYYMDITWDTDPPDHYNNTRVTCAIFDDHQVVPSWLMILRNHETHYERIGFASRATMLRAGGFHELAFTTNGIPTLRPMEGTTAYPYGGGGRDKKDFIWLQDITRKVTITLG</sequence>
<accession>A0A8H7B0Q5</accession>
<reference evidence="2" key="2">
    <citation type="submission" date="2020-08" db="EMBL/GenBank/DDBJ databases">
        <title>Draft Genome Sequence of Cumin Blight Pathogen Alternaria burnsii.</title>
        <authorList>
            <person name="Feng Z."/>
        </authorList>
    </citation>
    <scope>NUCLEOTIDE SEQUENCE</scope>
    <source>
        <strain evidence="2">CBS107.38</strain>
    </source>
</reference>
<keyword evidence="3" id="KW-1185">Reference proteome</keyword>